<dbReference type="Proteomes" id="UP000800036">
    <property type="component" value="Unassembled WGS sequence"/>
</dbReference>
<evidence type="ECO:0000313" key="2">
    <source>
        <dbReference type="Proteomes" id="UP000800036"/>
    </source>
</evidence>
<reference evidence="1" key="1">
    <citation type="journal article" date="2020" name="Stud. Mycol.">
        <title>101 Dothideomycetes genomes: a test case for predicting lifestyles and emergence of pathogens.</title>
        <authorList>
            <person name="Haridas S."/>
            <person name="Albert R."/>
            <person name="Binder M."/>
            <person name="Bloem J."/>
            <person name="Labutti K."/>
            <person name="Salamov A."/>
            <person name="Andreopoulos B."/>
            <person name="Baker S."/>
            <person name="Barry K."/>
            <person name="Bills G."/>
            <person name="Bluhm B."/>
            <person name="Cannon C."/>
            <person name="Castanera R."/>
            <person name="Culley D."/>
            <person name="Daum C."/>
            <person name="Ezra D."/>
            <person name="Gonzalez J."/>
            <person name="Henrissat B."/>
            <person name="Kuo A."/>
            <person name="Liang C."/>
            <person name="Lipzen A."/>
            <person name="Lutzoni F."/>
            <person name="Magnuson J."/>
            <person name="Mondo S."/>
            <person name="Nolan M."/>
            <person name="Ohm R."/>
            <person name="Pangilinan J."/>
            <person name="Park H.-J."/>
            <person name="Ramirez L."/>
            <person name="Alfaro M."/>
            <person name="Sun H."/>
            <person name="Tritt A."/>
            <person name="Yoshinaga Y."/>
            <person name="Zwiers L.-H."/>
            <person name="Turgeon B."/>
            <person name="Goodwin S."/>
            <person name="Spatafora J."/>
            <person name="Crous P."/>
            <person name="Grigoriev I."/>
        </authorList>
    </citation>
    <scope>NUCLEOTIDE SEQUENCE</scope>
    <source>
        <strain evidence="1">CBS 107.79</strain>
    </source>
</reference>
<evidence type="ECO:0008006" key="3">
    <source>
        <dbReference type="Google" id="ProtNLM"/>
    </source>
</evidence>
<accession>A0A6A5V3X6</accession>
<evidence type="ECO:0000313" key="1">
    <source>
        <dbReference type="EMBL" id="KAF1968017.1"/>
    </source>
</evidence>
<proteinExistence type="predicted"/>
<sequence>MSFLGLPAEIIDAILDLSLPFGIEGLSLVCKAIHGRATLQIERHNELKRRWSRANNYGTGRLDDTLGILDAIAREPLVAEYIETLDLWDERALSDEDSDILDFRLDPDAMARVKDLVTSAPFLIKAGVDTEAWWDRIIEEEGSRTDEDNTSVSCTIITLLGLLPNLQCLRLDPGWQNFAPDLEEYGLPLAGLQSIIDRARQADSFRPRALSQVRTILPFMHPGYDERAPLQSVQPFLELGSISELYLISAVAVDDGYTGYPFQWRTPTLATQLTRIELASCCIDADGIGELVRHTPNLTVFKYSHENKWHGCEHDWNAGAFVETIARHCGSTVTELAITIDELFGDIINGVSSLLSFPRLEYLEVDLRVFRGPPVESGQQLGENFTVPEGAARWTEDDIPCIGSMLPESIREAQINTNFHDPDERALASLLKNLRTQRLERLHRLERCIIRQYTGESARLYAERAGATLETFDLNVENPRALNMMPSWKREFNERISRLRS</sequence>
<protein>
    <recommendedName>
        <fullName evidence="3">F-box domain-containing protein</fullName>
    </recommendedName>
</protein>
<dbReference type="EMBL" id="ML976725">
    <property type="protein sequence ID" value="KAF1968017.1"/>
    <property type="molecule type" value="Genomic_DNA"/>
</dbReference>
<organism evidence="1 2">
    <name type="scientific">Bimuria novae-zelandiae CBS 107.79</name>
    <dbReference type="NCBI Taxonomy" id="1447943"/>
    <lineage>
        <taxon>Eukaryota</taxon>
        <taxon>Fungi</taxon>
        <taxon>Dikarya</taxon>
        <taxon>Ascomycota</taxon>
        <taxon>Pezizomycotina</taxon>
        <taxon>Dothideomycetes</taxon>
        <taxon>Pleosporomycetidae</taxon>
        <taxon>Pleosporales</taxon>
        <taxon>Massarineae</taxon>
        <taxon>Didymosphaeriaceae</taxon>
        <taxon>Bimuria</taxon>
    </lineage>
</organism>
<dbReference type="OrthoDB" id="5421601at2759"/>
<keyword evidence="2" id="KW-1185">Reference proteome</keyword>
<dbReference type="AlphaFoldDB" id="A0A6A5V3X6"/>
<gene>
    <name evidence="1" type="ORF">BU23DRAFT_558866</name>
</gene>
<name>A0A6A5V3X6_9PLEO</name>